<dbReference type="OrthoDB" id="42847at2157"/>
<dbReference type="KEGG" id="abri:DFR85_01015"/>
<gene>
    <name evidence="6" type="ORF">DFR85_01015</name>
</gene>
<evidence type="ECO:0000313" key="6">
    <source>
        <dbReference type="EMBL" id="AWR93399.1"/>
    </source>
</evidence>
<dbReference type="GO" id="GO:0005384">
    <property type="term" value="F:manganese ion transmembrane transporter activity"/>
    <property type="evidence" value="ECO:0007669"/>
    <property type="project" value="InterPro"/>
</dbReference>
<feature type="transmembrane region" description="Helical" evidence="5">
    <location>
        <begin position="158"/>
        <end position="177"/>
    </location>
</feature>
<dbReference type="Pfam" id="PF01988">
    <property type="entry name" value="VIT1"/>
    <property type="match status" value="1"/>
</dbReference>
<evidence type="ECO:0000256" key="5">
    <source>
        <dbReference type="SAM" id="Phobius"/>
    </source>
</evidence>
<keyword evidence="7" id="KW-1185">Reference proteome</keyword>
<evidence type="ECO:0000256" key="3">
    <source>
        <dbReference type="ARBA" id="ARBA00022989"/>
    </source>
</evidence>
<dbReference type="InterPro" id="IPR008217">
    <property type="entry name" value="Ccc1_fam"/>
</dbReference>
<protein>
    <recommendedName>
        <fullName evidence="8">Iron transporter</fullName>
    </recommendedName>
</protein>
<comment type="subcellular location">
    <subcellularLocation>
        <location evidence="1">Endomembrane system</location>
        <topology evidence="1">Multi-pass membrane protein</topology>
    </subcellularLocation>
</comment>
<keyword evidence="3 5" id="KW-1133">Transmembrane helix</keyword>
<keyword evidence="4 5" id="KW-0472">Membrane</keyword>
<accession>A0A2U9IBK9</accession>
<dbReference type="RefSeq" id="WP_110269283.1">
    <property type="nucleotide sequence ID" value="NZ_CP029289.2"/>
</dbReference>
<evidence type="ECO:0000256" key="4">
    <source>
        <dbReference type="ARBA" id="ARBA00023136"/>
    </source>
</evidence>
<reference evidence="6 7" key="1">
    <citation type="submission" date="2018-05" db="EMBL/GenBank/DDBJ databases">
        <title>Complete Genome Sequences of Extremely Thermoacidophilic, Metal-Mobilizing Type-Strain Members of the Archaeal Family Sulfolobaceae: Acidianus brierleyi DSM-1651T, Acidianus sulfidivorans DSM-18786T, Metallosphaera hakonensis DSM-7519T, and Metallosphaera prunae DSM-10039T.</title>
        <authorList>
            <person name="Counts J.A."/>
            <person name="Kelly R.M."/>
        </authorList>
    </citation>
    <scope>NUCLEOTIDE SEQUENCE [LARGE SCALE GENOMIC DNA]</scope>
    <source>
        <strain evidence="6 7">DSM 1651</strain>
    </source>
</reference>
<proteinExistence type="predicted"/>
<feature type="transmembrane region" description="Helical" evidence="5">
    <location>
        <begin position="48"/>
        <end position="68"/>
    </location>
</feature>
<feature type="transmembrane region" description="Helical" evidence="5">
    <location>
        <begin position="215"/>
        <end position="240"/>
    </location>
</feature>
<keyword evidence="2 5" id="KW-0812">Transmembrane</keyword>
<dbReference type="PANTHER" id="PTHR31851">
    <property type="entry name" value="FE(2+)/MN(2+) TRANSPORTER PCL1"/>
    <property type="match status" value="1"/>
</dbReference>
<name>A0A2U9IBK9_9CREN</name>
<evidence type="ECO:0000256" key="2">
    <source>
        <dbReference type="ARBA" id="ARBA00022692"/>
    </source>
</evidence>
<dbReference type="GeneID" id="36830693"/>
<evidence type="ECO:0000313" key="7">
    <source>
        <dbReference type="Proteomes" id="UP000248044"/>
    </source>
</evidence>
<dbReference type="GO" id="GO:0030026">
    <property type="term" value="P:intracellular manganese ion homeostasis"/>
    <property type="evidence" value="ECO:0007669"/>
    <property type="project" value="InterPro"/>
</dbReference>
<dbReference type="AlphaFoldDB" id="A0A2U9IBK9"/>
<evidence type="ECO:0008006" key="8">
    <source>
        <dbReference type="Google" id="ProtNLM"/>
    </source>
</evidence>
<dbReference type="GO" id="GO:0012505">
    <property type="term" value="C:endomembrane system"/>
    <property type="evidence" value="ECO:0007669"/>
    <property type="project" value="UniProtKB-SubCell"/>
</dbReference>
<sequence length="246" mass="27318">MQESQKEPVIHYTEEADTFRTKVFGIQDGLIGVGSITIGAAGFSHDPLIVVVMGLIATIGQGFSMGIGEYISTRVRMQVIANEIKKENYEINNFPEKERDELIGFYMRKGLGKEESEKIADIVMKDKKVTLNEMMMHELRIFPEEFENPIKLGFLMSLYLIIGGIVPLVPFILSIFIKFDFYYALLSSVAIIIATLGIFGSLATKYTGLHKSRGALEQISVGIIALIGSYLGGLILAHFIPISYLP</sequence>
<evidence type="ECO:0000256" key="1">
    <source>
        <dbReference type="ARBA" id="ARBA00004127"/>
    </source>
</evidence>
<feature type="transmembrane region" description="Helical" evidence="5">
    <location>
        <begin position="183"/>
        <end position="203"/>
    </location>
</feature>
<dbReference type="EMBL" id="CP029289">
    <property type="protein sequence ID" value="AWR93399.1"/>
    <property type="molecule type" value="Genomic_DNA"/>
</dbReference>
<dbReference type="Proteomes" id="UP000248044">
    <property type="component" value="Chromosome"/>
</dbReference>
<organism evidence="6 7">
    <name type="scientific">Acidianus brierleyi</name>
    <dbReference type="NCBI Taxonomy" id="41673"/>
    <lineage>
        <taxon>Archaea</taxon>
        <taxon>Thermoproteota</taxon>
        <taxon>Thermoprotei</taxon>
        <taxon>Sulfolobales</taxon>
        <taxon>Sulfolobaceae</taxon>
        <taxon>Acidianus</taxon>
    </lineage>
</organism>